<evidence type="ECO:0000259" key="4">
    <source>
        <dbReference type="PROSITE" id="PS50222"/>
    </source>
</evidence>
<evidence type="ECO:0000313" key="6">
    <source>
        <dbReference type="Proteomes" id="UP000000763"/>
    </source>
</evidence>
<reference evidence="6" key="1">
    <citation type="journal article" date="2005" name="Nature">
        <title>The map-based sequence of the rice genome.</title>
        <authorList>
            <consortium name="International rice genome sequencing project (IRGSP)"/>
            <person name="Matsumoto T."/>
            <person name="Wu J."/>
            <person name="Kanamori H."/>
            <person name="Katayose Y."/>
            <person name="Fujisawa M."/>
            <person name="Namiki N."/>
            <person name="Mizuno H."/>
            <person name="Yamamoto K."/>
            <person name="Antonio B.A."/>
            <person name="Baba T."/>
            <person name="Sakata K."/>
            <person name="Nagamura Y."/>
            <person name="Aoki H."/>
            <person name="Arikawa K."/>
            <person name="Arita K."/>
            <person name="Bito T."/>
            <person name="Chiden Y."/>
            <person name="Fujitsuka N."/>
            <person name="Fukunaka R."/>
            <person name="Hamada M."/>
            <person name="Harada C."/>
            <person name="Hayashi A."/>
            <person name="Hijishita S."/>
            <person name="Honda M."/>
            <person name="Hosokawa S."/>
            <person name="Ichikawa Y."/>
            <person name="Idonuma A."/>
            <person name="Iijima M."/>
            <person name="Ikeda M."/>
            <person name="Ikeno M."/>
            <person name="Ito K."/>
            <person name="Ito S."/>
            <person name="Ito T."/>
            <person name="Ito Y."/>
            <person name="Ito Y."/>
            <person name="Iwabuchi A."/>
            <person name="Kamiya K."/>
            <person name="Karasawa W."/>
            <person name="Kurita K."/>
            <person name="Katagiri S."/>
            <person name="Kikuta A."/>
            <person name="Kobayashi H."/>
            <person name="Kobayashi N."/>
            <person name="Machita K."/>
            <person name="Maehara T."/>
            <person name="Masukawa M."/>
            <person name="Mizubayashi T."/>
            <person name="Mukai Y."/>
            <person name="Nagasaki H."/>
            <person name="Nagata Y."/>
            <person name="Naito S."/>
            <person name="Nakashima M."/>
            <person name="Nakama Y."/>
            <person name="Nakamichi Y."/>
            <person name="Nakamura M."/>
            <person name="Meguro A."/>
            <person name="Negishi M."/>
            <person name="Ohta I."/>
            <person name="Ohta T."/>
            <person name="Okamoto M."/>
            <person name="Ono N."/>
            <person name="Saji S."/>
            <person name="Sakaguchi M."/>
            <person name="Sakai K."/>
            <person name="Shibata M."/>
            <person name="Shimokawa T."/>
            <person name="Song J."/>
            <person name="Takazaki Y."/>
            <person name="Terasawa K."/>
            <person name="Tsugane M."/>
            <person name="Tsuji K."/>
            <person name="Ueda S."/>
            <person name="Waki K."/>
            <person name="Yamagata H."/>
            <person name="Yamamoto M."/>
            <person name="Yamamoto S."/>
            <person name="Yamane H."/>
            <person name="Yoshiki S."/>
            <person name="Yoshihara R."/>
            <person name="Yukawa K."/>
            <person name="Zhong H."/>
            <person name="Yano M."/>
            <person name="Yuan Q."/>
            <person name="Ouyang S."/>
            <person name="Liu J."/>
            <person name="Jones K.M."/>
            <person name="Gansberger K."/>
            <person name="Moffat K."/>
            <person name="Hill J."/>
            <person name="Bera J."/>
            <person name="Fadrosh D."/>
            <person name="Jin S."/>
            <person name="Johri S."/>
            <person name="Kim M."/>
            <person name="Overton L."/>
            <person name="Reardon M."/>
            <person name="Tsitrin T."/>
            <person name="Vuong H."/>
            <person name="Weaver B."/>
            <person name="Ciecko A."/>
            <person name="Tallon L."/>
            <person name="Jackson J."/>
            <person name="Pai G."/>
            <person name="Aken S.V."/>
            <person name="Utterback T."/>
            <person name="Reidmuller S."/>
            <person name="Feldblyum T."/>
            <person name="Hsiao J."/>
            <person name="Zismann V."/>
            <person name="Iobst S."/>
            <person name="de Vazeille A.R."/>
            <person name="Buell C.R."/>
            <person name="Ying K."/>
            <person name="Li Y."/>
            <person name="Lu T."/>
            <person name="Huang Y."/>
            <person name="Zhao Q."/>
            <person name="Feng Q."/>
            <person name="Zhang L."/>
            <person name="Zhu J."/>
            <person name="Weng Q."/>
            <person name="Mu J."/>
            <person name="Lu Y."/>
            <person name="Fan D."/>
            <person name="Liu Y."/>
            <person name="Guan J."/>
            <person name="Zhang Y."/>
            <person name="Yu S."/>
            <person name="Liu X."/>
            <person name="Zhang Y."/>
            <person name="Hong G."/>
            <person name="Han B."/>
            <person name="Choisne N."/>
            <person name="Demange N."/>
            <person name="Orjeda G."/>
            <person name="Samain S."/>
            <person name="Cattolico L."/>
            <person name="Pelletier E."/>
            <person name="Couloux A."/>
            <person name="Segurens B."/>
            <person name="Wincker P."/>
            <person name="D'Hont A."/>
            <person name="Scarpelli C."/>
            <person name="Weissenbach J."/>
            <person name="Salanoubat M."/>
            <person name="Quetier F."/>
            <person name="Yu Y."/>
            <person name="Kim H.R."/>
            <person name="Rambo T."/>
            <person name="Currie J."/>
            <person name="Collura K."/>
            <person name="Luo M."/>
            <person name="Yang T."/>
            <person name="Ammiraju J.S.S."/>
            <person name="Engler F."/>
            <person name="Soderlund C."/>
            <person name="Wing R.A."/>
            <person name="Palmer L.E."/>
            <person name="de la Bastide M."/>
            <person name="Spiegel L."/>
            <person name="Nascimento L."/>
            <person name="Zutavern T."/>
            <person name="O'Shaughnessy A."/>
            <person name="Dike S."/>
            <person name="Dedhia N."/>
            <person name="Preston R."/>
            <person name="Balija V."/>
            <person name="McCombie W.R."/>
            <person name="Chow T."/>
            <person name="Chen H."/>
            <person name="Chung M."/>
            <person name="Chen C."/>
            <person name="Shaw J."/>
            <person name="Wu H."/>
            <person name="Hsiao K."/>
            <person name="Chao Y."/>
            <person name="Chu M."/>
            <person name="Cheng C."/>
            <person name="Hour A."/>
            <person name="Lee P."/>
            <person name="Lin S."/>
            <person name="Lin Y."/>
            <person name="Liou J."/>
            <person name="Liu S."/>
            <person name="Hsing Y."/>
            <person name="Raghuvanshi S."/>
            <person name="Mohanty A."/>
            <person name="Bharti A.K."/>
            <person name="Gaur A."/>
            <person name="Gupta V."/>
            <person name="Kumar D."/>
            <person name="Ravi V."/>
            <person name="Vij S."/>
            <person name="Kapur A."/>
            <person name="Khurana P."/>
            <person name="Khurana P."/>
            <person name="Khurana J.P."/>
            <person name="Tyagi A.K."/>
            <person name="Gaikwad K."/>
            <person name="Singh A."/>
            <person name="Dalal V."/>
            <person name="Srivastava S."/>
            <person name="Dixit A."/>
            <person name="Pal A.K."/>
            <person name="Ghazi I.A."/>
            <person name="Yadav M."/>
            <person name="Pandit A."/>
            <person name="Bhargava A."/>
            <person name="Sureshbabu K."/>
            <person name="Batra K."/>
            <person name="Sharma T.R."/>
            <person name="Mohapatra T."/>
            <person name="Singh N.K."/>
            <person name="Messing J."/>
            <person name="Nelson A.B."/>
            <person name="Fuks G."/>
            <person name="Kavchok S."/>
            <person name="Keizer G."/>
            <person name="Linton E."/>
            <person name="Llaca V."/>
            <person name="Song R."/>
            <person name="Tanyolac B."/>
            <person name="Young S."/>
            <person name="Ho-Il K."/>
            <person name="Hahn J.H."/>
            <person name="Sangsakoo G."/>
            <person name="Vanavichit A."/>
            <person name="de Mattos Luiz.A.T."/>
            <person name="Zimmer P.D."/>
            <person name="Malone G."/>
            <person name="Dellagostin O."/>
            <person name="de Oliveira A.C."/>
            <person name="Bevan M."/>
            <person name="Bancroft I."/>
            <person name="Minx P."/>
            <person name="Cordum H."/>
            <person name="Wilson R."/>
            <person name="Cheng Z."/>
            <person name="Jin W."/>
            <person name="Jiang J."/>
            <person name="Leong S.A."/>
            <person name="Iwama H."/>
            <person name="Gojobori T."/>
            <person name="Itoh T."/>
            <person name="Niimura Y."/>
            <person name="Fujii Y."/>
            <person name="Habara T."/>
            <person name="Sakai H."/>
            <person name="Sato Y."/>
            <person name="Wilson G."/>
            <person name="Kumar K."/>
            <person name="McCouch S."/>
            <person name="Juretic N."/>
            <person name="Hoen D."/>
            <person name="Wright S."/>
            <person name="Bruskiewich R."/>
            <person name="Bureau T."/>
            <person name="Miyao A."/>
            <person name="Hirochika H."/>
            <person name="Nishikawa T."/>
            <person name="Kadowaki K."/>
            <person name="Sugiura M."/>
            <person name="Burr B."/>
            <person name="Sasaki T."/>
        </authorList>
    </citation>
    <scope>NUCLEOTIDE SEQUENCE [LARGE SCALE GENOMIC DNA]</scope>
    <source>
        <strain evidence="6">cv. Nipponbare</strain>
    </source>
</reference>
<evidence type="ECO:0000313" key="5">
    <source>
        <dbReference type="EMBL" id="AAL58210.1"/>
    </source>
</evidence>
<sequence>MADRLTDEQIEDVLALFGRNDRRTAAASATATVTKVIIMEAPETGPRAVAAAVVAAARRSTRPIISYLRFLLNRLRDTSDEQVINRSNDAWNLYHRLTGSSRRPAIAGHGAFPTGDTLDCLLRPRYFIPRRPLFQNCSLYRVLCQVRRASPSWKELAIGLGLAAAVVGATLLVRYYGEEAKRRLVADLYTTAYLKGEFDRFDRNDDGFITSEELGELLSCLGLNHTEAELQAMIEEAAPDGNGAIDFHEFLTIAHNWVIRSMQQYFSDEQLHHRLSLLLLRGRSPRHPWPPAAADVFLVVLLFRRRHGGPGEELEEDVGVAYLLGVAAAMVGASYAPSRSTAASARPPATAAAPFPYRNNRPTHRKPRLCAWLPATIGDLAGLLGQRQHRGSCLPGLAVLEQDHEQLYLQSPGLLFRSLMVGGAAAIGVPGDCLVSPSPPSELRRALFNDVDAWLAVGEVDPV</sequence>
<keyword evidence="3" id="KW-0106">Calcium</keyword>
<feature type="domain" description="EF-hand" evidence="4">
    <location>
        <begin position="189"/>
        <end position="224"/>
    </location>
</feature>
<dbReference type="FunFam" id="1.10.238.10:FF:000178">
    <property type="entry name" value="Calmodulin-2 A"/>
    <property type="match status" value="1"/>
</dbReference>
<dbReference type="InterPro" id="IPR011992">
    <property type="entry name" value="EF-hand-dom_pair"/>
</dbReference>
<accession>Q8W340</accession>
<gene>
    <name evidence="5" type="primary">OSJNBa0014G15.6</name>
</gene>
<dbReference type="GO" id="GO:0043226">
    <property type="term" value="C:organelle"/>
    <property type="evidence" value="ECO:0007669"/>
    <property type="project" value="UniProtKB-ARBA"/>
</dbReference>
<dbReference type="SMART" id="SM00054">
    <property type="entry name" value="EFh"/>
    <property type="match status" value="2"/>
</dbReference>
<dbReference type="EMBL" id="AC090882">
    <property type="protein sequence ID" value="AAL58210.1"/>
    <property type="molecule type" value="Genomic_DNA"/>
</dbReference>
<dbReference type="Pfam" id="PF13499">
    <property type="entry name" value="EF-hand_7"/>
    <property type="match status" value="1"/>
</dbReference>
<dbReference type="PANTHER" id="PTHR23048:SF0">
    <property type="entry name" value="CALMODULIN LIKE 3"/>
    <property type="match status" value="1"/>
</dbReference>
<dbReference type="InterPro" id="IPR002048">
    <property type="entry name" value="EF_hand_dom"/>
</dbReference>
<dbReference type="GO" id="GO:0005509">
    <property type="term" value="F:calcium ion binding"/>
    <property type="evidence" value="ECO:0007669"/>
    <property type="project" value="InterPro"/>
</dbReference>
<name>Q8W340_ORYSJ</name>
<evidence type="ECO:0000256" key="3">
    <source>
        <dbReference type="ARBA" id="ARBA00022837"/>
    </source>
</evidence>
<dbReference type="PROSITE" id="PS00018">
    <property type="entry name" value="EF_HAND_1"/>
    <property type="match status" value="1"/>
</dbReference>
<comment type="function">
    <text evidence="1">Potential calcium sensor.</text>
</comment>
<dbReference type="InterPro" id="IPR050230">
    <property type="entry name" value="CALM/Myosin/TropC-like"/>
</dbReference>
<protein>
    <submittedName>
        <fullName evidence="5">Calmodulin</fullName>
    </submittedName>
</protein>
<feature type="domain" description="EF-hand" evidence="4">
    <location>
        <begin position="225"/>
        <end position="260"/>
    </location>
</feature>
<dbReference type="Gene3D" id="1.10.238.10">
    <property type="entry name" value="EF-hand"/>
    <property type="match status" value="1"/>
</dbReference>
<reference evidence="6" key="2">
    <citation type="journal article" date="2008" name="Nucleic Acids Res.">
        <title>The rice annotation project database (RAP-DB): 2008 update.</title>
        <authorList>
            <consortium name="The rice annotation project (RAP)"/>
        </authorList>
    </citation>
    <scope>GENOME REANNOTATION</scope>
    <source>
        <strain evidence="6">cv. Nipponbare</strain>
    </source>
</reference>
<keyword evidence="2" id="KW-0677">Repeat</keyword>
<evidence type="ECO:0000256" key="2">
    <source>
        <dbReference type="ARBA" id="ARBA00022737"/>
    </source>
</evidence>
<dbReference type="InterPro" id="IPR018247">
    <property type="entry name" value="EF_Hand_1_Ca_BS"/>
</dbReference>
<evidence type="ECO:0000256" key="1">
    <source>
        <dbReference type="ARBA" id="ARBA00003291"/>
    </source>
</evidence>
<dbReference type="CDD" id="cd00051">
    <property type="entry name" value="EFh"/>
    <property type="match status" value="1"/>
</dbReference>
<dbReference type="Proteomes" id="UP000000763">
    <property type="component" value="Chromosome 3"/>
</dbReference>
<proteinExistence type="predicted"/>
<dbReference type="AlphaFoldDB" id="Q8W340"/>
<organism evidence="5 6">
    <name type="scientific">Oryza sativa subsp. japonica</name>
    <name type="common">Rice</name>
    <dbReference type="NCBI Taxonomy" id="39947"/>
    <lineage>
        <taxon>Eukaryota</taxon>
        <taxon>Viridiplantae</taxon>
        <taxon>Streptophyta</taxon>
        <taxon>Embryophyta</taxon>
        <taxon>Tracheophyta</taxon>
        <taxon>Spermatophyta</taxon>
        <taxon>Magnoliopsida</taxon>
        <taxon>Liliopsida</taxon>
        <taxon>Poales</taxon>
        <taxon>Poaceae</taxon>
        <taxon>BOP clade</taxon>
        <taxon>Oryzoideae</taxon>
        <taxon>Oryzeae</taxon>
        <taxon>Oryzinae</taxon>
        <taxon>Oryza</taxon>
        <taxon>Oryza sativa</taxon>
    </lineage>
</organism>
<dbReference type="PANTHER" id="PTHR23048">
    <property type="entry name" value="MYOSIN LIGHT CHAIN 1, 3"/>
    <property type="match status" value="1"/>
</dbReference>
<dbReference type="PROSITE" id="PS50222">
    <property type="entry name" value="EF_HAND_2"/>
    <property type="match status" value="2"/>
</dbReference>
<dbReference type="SUPFAM" id="SSF47473">
    <property type="entry name" value="EF-hand"/>
    <property type="match status" value="1"/>
</dbReference>